<evidence type="ECO:0000313" key="16">
    <source>
        <dbReference type="Proteomes" id="UP000004870"/>
    </source>
</evidence>
<dbReference type="Pfam" id="PF01292">
    <property type="entry name" value="Ni_hydr_CYTB"/>
    <property type="match status" value="1"/>
</dbReference>
<evidence type="ECO:0000256" key="5">
    <source>
        <dbReference type="ARBA" id="ARBA00022617"/>
    </source>
</evidence>
<protein>
    <submittedName>
        <fullName evidence="15">Nickel-dependent hydrogenases B-type cytochrome subunit</fullName>
    </submittedName>
</protein>
<organism evidence="15 16">
    <name type="scientific">Cardiobacterium hominis (strain ATCC 15826 / DSM 8339 / NCTC 10426 / 6573)</name>
    <dbReference type="NCBI Taxonomy" id="638300"/>
    <lineage>
        <taxon>Bacteria</taxon>
        <taxon>Pseudomonadati</taxon>
        <taxon>Pseudomonadota</taxon>
        <taxon>Gammaproteobacteria</taxon>
        <taxon>Cardiobacteriales</taxon>
        <taxon>Cardiobacteriaceae</taxon>
        <taxon>Cardiobacterium</taxon>
    </lineage>
</organism>
<accession>C8NAF7</accession>
<evidence type="ECO:0000256" key="13">
    <source>
        <dbReference type="SAM" id="Phobius"/>
    </source>
</evidence>
<keyword evidence="4" id="KW-1003">Cell membrane</keyword>
<evidence type="ECO:0000256" key="8">
    <source>
        <dbReference type="ARBA" id="ARBA00022982"/>
    </source>
</evidence>
<proteinExistence type="inferred from homology"/>
<dbReference type="OrthoDB" id="8589936at2"/>
<evidence type="ECO:0000256" key="9">
    <source>
        <dbReference type="ARBA" id="ARBA00022989"/>
    </source>
</evidence>
<dbReference type="Proteomes" id="UP000004870">
    <property type="component" value="Unassembled WGS sequence"/>
</dbReference>
<feature type="domain" description="Cytochrome b561 bacterial/Ni-hydrogenase" evidence="14">
    <location>
        <begin position="8"/>
        <end position="155"/>
    </location>
</feature>
<keyword evidence="8" id="KW-0249">Electron transport</keyword>
<comment type="subcellular location">
    <subcellularLocation>
        <location evidence="2">Cell membrane</location>
        <topology evidence="2">Multi-pass membrane protein</topology>
    </subcellularLocation>
</comment>
<keyword evidence="9 13" id="KW-1133">Transmembrane helix</keyword>
<evidence type="ECO:0000256" key="7">
    <source>
        <dbReference type="ARBA" id="ARBA00022723"/>
    </source>
</evidence>
<dbReference type="PANTHER" id="PTHR30529:SF1">
    <property type="entry name" value="CYTOCHROME B561 HOMOLOG 2"/>
    <property type="match status" value="1"/>
</dbReference>
<evidence type="ECO:0000256" key="12">
    <source>
        <dbReference type="ARBA" id="ARBA00037975"/>
    </source>
</evidence>
<gene>
    <name evidence="15" type="ORF">HMPREF0198_1485</name>
</gene>
<evidence type="ECO:0000256" key="4">
    <source>
        <dbReference type="ARBA" id="ARBA00022475"/>
    </source>
</evidence>
<feature type="transmembrane region" description="Helical" evidence="13">
    <location>
        <begin position="49"/>
        <end position="67"/>
    </location>
</feature>
<keyword evidence="10" id="KW-0408">Iron</keyword>
<keyword evidence="6 13" id="KW-0812">Transmembrane</keyword>
<evidence type="ECO:0000256" key="1">
    <source>
        <dbReference type="ARBA" id="ARBA00001970"/>
    </source>
</evidence>
<keyword evidence="11 13" id="KW-0472">Membrane</keyword>
<keyword evidence="5" id="KW-0349">Heme</keyword>
<dbReference type="GO" id="GO:0020037">
    <property type="term" value="F:heme binding"/>
    <property type="evidence" value="ECO:0007669"/>
    <property type="project" value="TreeGrafter"/>
</dbReference>
<dbReference type="RefSeq" id="WP_004142893.1">
    <property type="nucleotide sequence ID" value="NZ_GG694028.1"/>
</dbReference>
<dbReference type="GO" id="GO:0005886">
    <property type="term" value="C:plasma membrane"/>
    <property type="evidence" value="ECO:0007669"/>
    <property type="project" value="UniProtKB-SubCell"/>
</dbReference>
<dbReference type="EMBL" id="ACKY01000074">
    <property type="protein sequence ID" value="EEV88398.1"/>
    <property type="molecule type" value="Genomic_DNA"/>
</dbReference>
<dbReference type="GO" id="GO:0046872">
    <property type="term" value="F:metal ion binding"/>
    <property type="evidence" value="ECO:0007669"/>
    <property type="project" value="UniProtKB-KW"/>
</dbReference>
<evidence type="ECO:0000256" key="6">
    <source>
        <dbReference type="ARBA" id="ARBA00022692"/>
    </source>
</evidence>
<dbReference type="InterPro" id="IPR011577">
    <property type="entry name" value="Cyt_b561_bac/Ni-Hgenase"/>
</dbReference>
<dbReference type="GO" id="GO:0009055">
    <property type="term" value="F:electron transfer activity"/>
    <property type="evidence" value="ECO:0007669"/>
    <property type="project" value="InterPro"/>
</dbReference>
<evidence type="ECO:0000256" key="2">
    <source>
        <dbReference type="ARBA" id="ARBA00004651"/>
    </source>
</evidence>
<keyword evidence="7" id="KW-0479">Metal-binding</keyword>
<comment type="caution">
    <text evidence="15">The sequence shown here is derived from an EMBL/GenBank/DDBJ whole genome shotgun (WGS) entry which is preliminary data.</text>
</comment>
<dbReference type="InterPro" id="IPR016174">
    <property type="entry name" value="Di-haem_cyt_TM"/>
</dbReference>
<dbReference type="GO" id="GO:0022904">
    <property type="term" value="P:respiratory electron transport chain"/>
    <property type="evidence" value="ECO:0007669"/>
    <property type="project" value="InterPro"/>
</dbReference>
<dbReference type="STRING" id="2718.CHUV0807_0132"/>
<comment type="similarity">
    <text evidence="12">Belongs to the cytochrome b561 family.</text>
</comment>
<sequence length="165" mass="18235">MTPDTPSHYGTISRALHWSMAIAIACMYLLALAWRFSGHTETLIPVHKALGPLLFMLVFARILWAVAAEQRPRATSLAARLGHLALYLLMLTVPTIALIRDAATGRDGSAENAATHFGDLWHSRAAWLLLLLIAGHILMTAIHQHRGEKILQRMAGRRAHPENTP</sequence>
<evidence type="ECO:0000256" key="3">
    <source>
        <dbReference type="ARBA" id="ARBA00022448"/>
    </source>
</evidence>
<dbReference type="InterPro" id="IPR052168">
    <property type="entry name" value="Cytochrome_b561_oxidase"/>
</dbReference>
<dbReference type="GeneID" id="84788399"/>
<dbReference type="AlphaFoldDB" id="C8NAF7"/>
<keyword evidence="3" id="KW-0813">Transport</keyword>
<dbReference type="HOGENOM" id="CLU_095321_3_1_6"/>
<evidence type="ECO:0000256" key="11">
    <source>
        <dbReference type="ARBA" id="ARBA00023136"/>
    </source>
</evidence>
<reference evidence="15 16" key="1">
    <citation type="submission" date="2009-08" db="EMBL/GenBank/DDBJ databases">
        <authorList>
            <person name="Qin X."/>
            <person name="Bachman B."/>
            <person name="Battles P."/>
            <person name="Bell A."/>
            <person name="Bess C."/>
            <person name="Bickham C."/>
            <person name="Chaboub L."/>
            <person name="Chen D."/>
            <person name="Coyle M."/>
            <person name="Deiros D.R."/>
            <person name="Dinh H."/>
            <person name="Forbes L."/>
            <person name="Fowler G."/>
            <person name="Francisco L."/>
            <person name="Fu Q."/>
            <person name="Gubbala S."/>
            <person name="Hale W."/>
            <person name="Han Y."/>
            <person name="Hemphill L."/>
            <person name="Highlander S.K."/>
            <person name="Hirani K."/>
            <person name="Hogues M."/>
            <person name="Jackson L."/>
            <person name="Jakkamsetti A."/>
            <person name="Javaid M."/>
            <person name="Jiang H."/>
            <person name="Korchina V."/>
            <person name="Kovar C."/>
            <person name="Lara F."/>
            <person name="Lee S."/>
            <person name="Mata R."/>
            <person name="Mathew T."/>
            <person name="Moen C."/>
            <person name="Morales K."/>
            <person name="Munidasa M."/>
            <person name="Nazareth L."/>
            <person name="Ngo R."/>
            <person name="Nguyen L."/>
            <person name="Okwuonu G."/>
            <person name="Ongeri F."/>
            <person name="Patil S."/>
            <person name="Petrosino J."/>
            <person name="Pham C."/>
            <person name="Pham P."/>
            <person name="Pu L.-L."/>
            <person name="Puazo M."/>
            <person name="Raj R."/>
            <person name="Reid J."/>
            <person name="Rouhana J."/>
            <person name="Saada N."/>
            <person name="Shang Y."/>
            <person name="Simmons D."/>
            <person name="Thornton R."/>
            <person name="Warren J."/>
            <person name="Weissenberger G."/>
            <person name="Zhang J."/>
            <person name="Zhang L."/>
            <person name="Zhou C."/>
            <person name="Zhu D."/>
            <person name="Muzny D."/>
            <person name="Worley K."/>
            <person name="Gibbs R."/>
        </authorList>
    </citation>
    <scope>NUCLEOTIDE SEQUENCE [LARGE SCALE GENOMIC DNA]</scope>
    <source>
        <strain evidence="16">ATCC 15826 / DSM 8339 / NCTC 10426 / 6573</strain>
    </source>
</reference>
<evidence type="ECO:0000313" key="15">
    <source>
        <dbReference type="EMBL" id="EEV88398.1"/>
    </source>
</evidence>
<feature type="transmembrane region" description="Helical" evidence="13">
    <location>
        <begin position="125"/>
        <end position="143"/>
    </location>
</feature>
<feature type="transmembrane region" description="Helical" evidence="13">
    <location>
        <begin position="79"/>
        <end position="99"/>
    </location>
</feature>
<comment type="cofactor">
    <cofactor evidence="1">
        <name>heme b</name>
        <dbReference type="ChEBI" id="CHEBI:60344"/>
    </cofactor>
</comment>
<keyword evidence="16" id="KW-1185">Reference proteome</keyword>
<name>C8NAF7_CARH6</name>
<evidence type="ECO:0000256" key="10">
    <source>
        <dbReference type="ARBA" id="ARBA00023004"/>
    </source>
</evidence>
<feature type="transmembrane region" description="Helical" evidence="13">
    <location>
        <begin position="15"/>
        <end position="37"/>
    </location>
</feature>
<dbReference type="PANTHER" id="PTHR30529">
    <property type="entry name" value="CYTOCHROME B561"/>
    <property type="match status" value="1"/>
</dbReference>
<evidence type="ECO:0000259" key="14">
    <source>
        <dbReference type="Pfam" id="PF01292"/>
    </source>
</evidence>
<dbReference type="SUPFAM" id="SSF81342">
    <property type="entry name" value="Transmembrane di-heme cytochromes"/>
    <property type="match status" value="1"/>
</dbReference>